<gene>
    <name evidence="2" type="ORF">GCM10010302_64830</name>
</gene>
<dbReference type="SUPFAM" id="SSF49482">
    <property type="entry name" value="Aromatic compound dioxygenase"/>
    <property type="match status" value="1"/>
</dbReference>
<dbReference type="PROSITE" id="PS51318">
    <property type="entry name" value="TAT"/>
    <property type="match status" value="1"/>
</dbReference>
<dbReference type="GO" id="GO:0051213">
    <property type="term" value="F:dioxygenase activity"/>
    <property type="evidence" value="ECO:0007669"/>
    <property type="project" value="UniProtKB-KW"/>
</dbReference>
<keyword evidence="2" id="KW-0223">Dioxygenase</keyword>
<dbReference type="InterPro" id="IPR000627">
    <property type="entry name" value="Intradiol_dOase_C"/>
</dbReference>
<evidence type="ECO:0000313" key="3">
    <source>
        <dbReference type="Proteomes" id="UP001501867"/>
    </source>
</evidence>
<dbReference type="InterPro" id="IPR006311">
    <property type="entry name" value="TAT_signal"/>
</dbReference>
<dbReference type="Gene3D" id="2.60.130.10">
    <property type="entry name" value="Aromatic compound dioxygenase"/>
    <property type="match status" value="1"/>
</dbReference>
<dbReference type="Pfam" id="PF00775">
    <property type="entry name" value="Dioxygenase_C"/>
    <property type="match status" value="1"/>
</dbReference>
<evidence type="ECO:0000259" key="1">
    <source>
        <dbReference type="Pfam" id="PF00775"/>
    </source>
</evidence>
<keyword evidence="3" id="KW-1185">Reference proteome</keyword>
<keyword evidence="2" id="KW-0560">Oxidoreductase</keyword>
<reference evidence="3" key="1">
    <citation type="journal article" date="2019" name="Int. J. Syst. Evol. Microbiol.">
        <title>The Global Catalogue of Microorganisms (GCM) 10K type strain sequencing project: providing services to taxonomists for standard genome sequencing and annotation.</title>
        <authorList>
            <consortium name="The Broad Institute Genomics Platform"/>
            <consortium name="The Broad Institute Genome Sequencing Center for Infectious Disease"/>
            <person name="Wu L."/>
            <person name="Ma J."/>
        </authorList>
    </citation>
    <scope>NUCLEOTIDE SEQUENCE [LARGE SCALE GENOMIC DNA]</scope>
    <source>
        <strain evidence="3">JCM 4505</strain>
    </source>
</reference>
<evidence type="ECO:0000313" key="2">
    <source>
        <dbReference type="EMBL" id="GAA0316771.1"/>
    </source>
</evidence>
<proteinExistence type="predicted"/>
<dbReference type="PANTHER" id="PTHR34315:SF1">
    <property type="entry name" value="INTRADIOL RING-CLEAVAGE DIOXYGENASES DOMAIN-CONTAINING PROTEIN-RELATED"/>
    <property type="match status" value="1"/>
</dbReference>
<comment type="caution">
    <text evidence="2">The sequence shown here is derived from an EMBL/GenBank/DDBJ whole genome shotgun (WGS) entry which is preliminary data.</text>
</comment>
<accession>A0ABP3FI39</accession>
<dbReference type="InterPro" id="IPR015889">
    <property type="entry name" value="Intradiol_dOase_core"/>
</dbReference>
<feature type="domain" description="Intradiol ring-cleavage dioxygenases" evidence="1">
    <location>
        <begin position="70"/>
        <end position="139"/>
    </location>
</feature>
<dbReference type="PANTHER" id="PTHR34315">
    <property type="match status" value="1"/>
</dbReference>
<name>A0ABP3FI39_9ACTN</name>
<dbReference type="RefSeq" id="WP_344167116.1">
    <property type="nucleotide sequence ID" value="NZ_BAAABV010000028.1"/>
</dbReference>
<organism evidence="2 3">
    <name type="scientific">Streptomyces polychromogenes</name>
    <dbReference type="NCBI Taxonomy" id="67342"/>
    <lineage>
        <taxon>Bacteria</taxon>
        <taxon>Bacillati</taxon>
        <taxon>Actinomycetota</taxon>
        <taxon>Actinomycetes</taxon>
        <taxon>Kitasatosporales</taxon>
        <taxon>Streptomycetaceae</taxon>
        <taxon>Streptomyces</taxon>
    </lineage>
</organism>
<dbReference type="EMBL" id="BAAABV010000028">
    <property type="protein sequence ID" value="GAA0316771.1"/>
    <property type="molecule type" value="Genomic_DNA"/>
</dbReference>
<sequence length="220" mass="22795">MSDDGTFPSSRRALLLAAGSASVAALTAGCGRPAATPASGATPGCVLAVKAGAGPNYAGPGRTRSDVTDGREGVPLRLELTVVRAADGCRPLAGAAVDIWQADAAGVYSEGRETYLRGVQVTDGAGRCVFRTIVPGWYAGLAPHIHFKVRPGAGTETTSQFFLPEDFLREVYARQPYAKRKAPRSPNAHDDRYRAAAGTMTLAPVAEGGGYRAAYTVGIA</sequence>
<protein>
    <submittedName>
        <fullName evidence="2">Intradiol ring-cleavage dioxygenase</fullName>
    </submittedName>
</protein>
<dbReference type="Proteomes" id="UP001501867">
    <property type="component" value="Unassembled WGS sequence"/>
</dbReference>